<evidence type="ECO:0000313" key="4">
    <source>
        <dbReference type="Proteomes" id="UP000563268"/>
    </source>
</evidence>
<organism evidence="2 4">
    <name type="scientific">Pseudomonas edaphica</name>
    <dbReference type="NCBI Taxonomy" id="2006980"/>
    <lineage>
        <taxon>Bacteria</taxon>
        <taxon>Pseudomonadati</taxon>
        <taxon>Pseudomonadota</taxon>
        <taxon>Gammaproteobacteria</taxon>
        <taxon>Pseudomonadales</taxon>
        <taxon>Pseudomonadaceae</taxon>
        <taxon>Pseudomonas</taxon>
    </lineage>
</organism>
<dbReference type="Proteomes" id="UP000563268">
    <property type="component" value="Unassembled WGS sequence"/>
</dbReference>
<dbReference type="AlphaFoldDB" id="A0A7Y8E3A2"/>
<feature type="chain" id="PRO_5036407045" description="Glycine zipper family protein" evidence="1">
    <location>
        <begin position="22"/>
        <end position="180"/>
    </location>
</feature>
<comment type="caution">
    <text evidence="2">The sequence shown here is derived from an EMBL/GenBank/DDBJ whole genome shotgun (WGS) entry which is preliminary data.</text>
</comment>
<dbReference type="EMBL" id="JACARL010000029">
    <property type="protein sequence ID" value="NWE81453.1"/>
    <property type="molecule type" value="Genomic_DNA"/>
</dbReference>
<name>A0A7Y8E3A2_9PSED</name>
<dbReference type="Proteomes" id="UP000590218">
    <property type="component" value="Unassembled WGS sequence"/>
</dbReference>
<keyword evidence="1" id="KW-0732">Signal</keyword>
<protein>
    <recommendedName>
        <fullName evidence="6">Glycine zipper family protein</fullName>
    </recommendedName>
</protein>
<proteinExistence type="predicted"/>
<evidence type="ECO:0000313" key="5">
    <source>
        <dbReference type="Proteomes" id="UP000590218"/>
    </source>
</evidence>
<reference evidence="4 5" key="1">
    <citation type="submission" date="2020-04" db="EMBL/GenBank/DDBJ databases">
        <title>Molecular characterization of pseudomonads from Agaricus bisporus reveal novel blotch 2 pathogens in Western Europe.</title>
        <authorList>
            <person name="Taparia T."/>
            <person name="Krijger M."/>
            <person name="Haynes E."/>
            <person name="Elpinstone J.G."/>
            <person name="Noble R."/>
            <person name="Van Der Wolf J."/>
        </authorList>
    </citation>
    <scope>NUCLEOTIDE SEQUENCE [LARGE SCALE GENOMIC DNA]</scope>
    <source>
        <strain evidence="3 5">K6002</strain>
        <strain evidence="2 4">K7002</strain>
    </source>
</reference>
<dbReference type="RefSeq" id="WP_176992376.1">
    <property type="nucleotide sequence ID" value="NZ_JACARL010000029.1"/>
</dbReference>
<evidence type="ECO:0000313" key="3">
    <source>
        <dbReference type="EMBL" id="NWE81453.1"/>
    </source>
</evidence>
<evidence type="ECO:0008006" key="6">
    <source>
        <dbReference type="Google" id="ProtNLM"/>
    </source>
</evidence>
<dbReference type="EMBL" id="JACARM010000019">
    <property type="protein sequence ID" value="NWE07197.1"/>
    <property type="molecule type" value="Genomic_DNA"/>
</dbReference>
<sequence>MKKVICIIATLAIFTCTGVRAALECTDSSVESYPDMSAYPTAVIGGQSEDVRKGHADASFWKVNKFCRSVYNWYENRAKCSEGYKLGIGLTGGVFGIAGAVMAAAGTGGVAPGIAAGVAGLVSTTLGSSEKGPLGTAAYEARRAAVGQAIENGVKSFSAAKTASESNIAAVGLLAQCPTP</sequence>
<feature type="signal peptide" evidence="1">
    <location>
        <begin position="1"/>
        <end position="21"/>
    </location>
</feature>
<evidence type="ECO:0000256" key="1">
    <source>
        <dbReference type="SAM" id="SignalP"/>
    </source>
</evidence>
<accession>A0A7Y8E3A2</accession>
<evidence type="ECO:0000313" key="2">
    <source>
        <dbReference type="EMBL" id="NWE07197.1"/>
    </source>
</evidence>
<gene>
    <name evidence="2" type="ORF">HX788_08835</name>
    <name evidence="3" type="ORF">HX795_05045</name>
</gene>